<accession>A0A8X8A4H0</accession>
<feature type="chain" id="PRO_5036458025" evidence="2">
    <location>
        <begin position="27"/>
        <end position="445"/>
    </location>
</feature>
<sequence>MVWTSLELQTVLILAFLLRVDYKAHKHNITGQPWECLSIFIHPIVSIIKYNYHGSGAIWGNLLRSLHLSKRRLHASNKQNHASKLLIYRLLRNLKLPSFISLTLVIILNTMTSSFISLACIVFVDFQVPLDFSYMYLLQMVQQTIDSKSGEHGLGNADNNLSTHDKYFPLVVKKTALRDVQNENRIPKSVGNSPLSKDGGKTMNDIKVSGAKRPSSEDLMYRPVPCYESSASGAPNFRLVYARGKSEAEVGKLSHPEETPQPKRLQIESTVSTFPALVPLPVAPPIISSGKPSVPLPLGQSSTFSPAESSYIPVGSIVPSSNPKGEKNMHWEERYHQLQISLKKSDESDLDEYVQMLQSVSSVELSKHAIEVEKRSIQLSLEEGNVNFCFLHLCFPLNVCVCVIRWSNTTFINSKEVQRVAILNFLGKSLKNFKAPSIHQSQSEK</sequence>
<dbReference type="PANTHER" id="PTHR34555:SF1">
    <property type="entry name" value="INTEGRAL MEMBRANE HEMOLYSIN-III-LIKE PROTEIN"/>
    <property type="match status" value="1"/>
</dbReference>
<reference evidence="3" key="1">
    <citation type="journal article" date="2020" name="bioRxiv">
        <title>Hybrid origin of Populus tomentosa Carr. identified through genome sequencing and phylogenomic analysis.</title>
        <authorList>
            <person name="An X."/>
            <person name="Gao K."/>
            <person name="Chen Z."/>
            <person name="Li J."/>
            <person name="Yang X."/>
            <person name="Yang X."/>
            <person name="Zhou J."/>
            <person name="Guo T."/>
            <person name="Zhao T."/>
            <person name="Huang S."/>
            <person name="Miao D."/>
            <person name="Khan W.U."/>
            <person name="Rao P."/>
            <person name="Ye M."/>
            <person name="Lei B."/>
            <person name="Liao W."/>
            <person name="Wang J."/>
            <person name="Ji L."/>
            <person name="Li Y."/>
            <person name="Guo B."/>
            <person name="Mustafa N.S."/>
            <person name="Li S."/>
            <person name="Yun Q."/>
            <person name="Keller S.R."/>
            <person name="Mao J."/>
            <person name="Zhang R."/>
            <person name="Strauss S.H."/>
        </authorList>
    </citation>
    <scope>NUCLEOTIDE SEQUENCE</scope>
    <source>
        <strain evidence="3">GM15</strain>
        <tissue evidence="3">Leaf</tissue>
    </source>
</reference>
<name>A0A8X8A4H0_POPTO</name>
<dbReference type="PANTHER" id="PTHR34555">
    <property type="entry name" value="INTEGRAL MEMBRANE HEMOLYSIN-III-LIKE PROTEIN"/>
    <property type="match status" value="1"/>
</dbReference>
<evidence type="ECO:0000313" key="3">
    <source>
        <dbReference type="EMBL" id="KAG6779877.1"/>
    </source>
</evidence>
<dbReference type="OrthoDB" id="1925139at2759"/>
<keyword evidence="4" id="KW-1185">Reference proteome</keyword>
<dbReference type="EMBL" id="JAAWWB010000007">
    <property type="protein sequence ID" value="KAG6779877.1"/>
    <property type="molecule type" value="Genomic_DNA"/>
</dbReference>
<keyword evidence="2" id="KW-0732">Signal</keyword>
<feature type="signal peptide" evidence="2">
    <location>
        <begin position="1"/>
        <end position="26"/>
    </location>
</feature>
<comment type="caution">
    <text evidence="3">The sequence shown here is derived from an EMBL/GenBank/DDBJ whole genome shotgun (WGS) entry which is preliminary data.</text>
</comment>
<dbReference type="AlphaFoldDB" id="A0A8X8A4H0"/>
<dbReference type="Proteomes" id="UP000886885">
    <property type="component" value="Chromosome 4A"/>
</dbReference>
<organism evidence="3 4">
    <name type="scientific">Populus tomentosa</name>
    <name type="common">Chinese white poplar</name>
    <dbReference type="NCBI Taxonomy" id="118781"/>
    <lineage>
        <taxon>Eukaryota</taxon>
        <taxon>Viridiplantae</taxon>
        <taxon>Streptophyta</taxon>
        <taxon>Embryophyta</taxon>
        <taxon>Tracheophyta</taxon>
        <taxon>Spermatophyta</taxon>
        <taxon>Magnoliopsida</taxon>
        <taxon>eudicotyledons</taxon>
        <taxon>Gunneridae</taxon>
        <taxon>Pentapetalae</taxon>
        <taxon>rosids</taxon>
        <taxon>fabids</taxon>
        <taxon>Malpighiales</taxon>
        <taxon>Salicaceae</taxon>
        <taxon>Saliceae</taxon>
        <taxon>Populus</taxon>
    </lineage>
</organism>
<feature type="region of interest" description="Disordered" evidence="1">
    <location>
        <begin position="185"/>
        <end position="211"/>
    </location>
</feature>
<evidence type="ECO:0000256" key="2">
    <source>
        <dbReference type="SAM" id="SignalP"/>
    </source>
</evidence>
<evidence type="ECO:0000256" key="1">
    <source>
        <dbReference type="SAM" id="MobiDB-lite"/>
    </source>
</evidence>
<protein>
    <submittedName>
        <fullName evidence="3">Uncharacterized protein</fullName>
    </submittedName>
</protein>
<proteinExistence type="predicted"/>
<evidence type="ECO:0000313" key="4">
    <source>
        <dbReference type="Proteomes" id="UP000886885"/>
    </source>
</evidence>
<gene>
    <name evidence="3" type="ORF">POTOM_016279</name>
</gene>